<dbReference type="GO" id="GO:0008270">
    <property type="term" value="F:zinc ion binding"/>
    <property type="evidence" value="ECO:0007669"/>
    <property type="project" value="UniProtKB-KW"/>
</dbReference>
<dbReference type="InterPro" id="IPR013087">
    <property type="entry name" value="Znf_C2H2_type"/>
</dbReference>
<dbReference type="Gene3D" id="3.30.160.60">
    <property type="entry name" value="Classic Zinc Finger"/>
    <property type="match status" value="3"/>
</dbReference>
<dbReference type="FunFam" id="3.30.160.60:FF:000007">
    <property type="entry name" value="Basic krueppel-like factor 3"/>
    <property type="match status" value="1"/>
</dbReference>
<gene>
    <name evidence="7" type="ORF">AB205_0090810</name>
</gene>
<dbReference type="SUPFAM" id="SSF57667">
    <property type="entry name" value="beta-beta-alpha zinc fingers"/>
    <property type="match status" value="1"/>
</dbReference>
<evidence type="ECO:0000256" key="5">
    <source>
        <dbReference type="PROSITE-ProRule" id="PRU00042"/>
    </source>
</evidence>
<keyword evidence="3 5" id="KW-0863">Zinc-finger</keyword>
<dbReference type="PANTHER" id="PTHR23235">
    <property type="entry name" value="KRUEPPEL-LIKE TRANSCRIPTION FACTOR"/>
    <property type="match status" value="1"/>
</dbReference>
<dbReference type="InterPro" id="IPR036236">
    <property type="entry name" value="Znf_C2H2_sf"/>
</dbReference>
<keyword evidence="8" id="KW-1185">Reference proteome</keyword>
<evidence type="ECO:0000259" key="6">
    <source>
        <dbReference type="PROSITE" id="PS50157"/>
    </source>
</evidence>
<feature type="domain" description="C2H2-type" evidence="6">
    <location>
        <begin position="412"/>
        <end position="441"/>
    </location>
</feature>
<sequence>RGRALNRQSSLQIRAVVGESCGVTIAEILWIAPWTAHWIAPGLPSLVPSLPFTSPDCSLCPACPPPPRTAPGVRMSVAFSLPHAEDKHIAMVSRLNMEVNPYLMLDNCSIKKEDDLSHYVDLDFILSNTSSGQPIVGQGGTYPLPETPESCSTTYDSDGSYPSSHNYDAASFNGSPQHSLVAELLTPDMPCMELPPDYGMKPPMPDRKYTELRVSNVDIPVTIQVEQMTHLGQKIKKERPEQTCMMTPSPTSSDCMGPNLIHMSGQIGGHAYIQHQLGSVEEVQINDCHMIQDMHCLPIMQMQHYQLAQPYQPHFNGQGPSQFHGQFGVYRDPMKVHPAMHGMIVTPPSSPLVEYYPVMNPPEDCKPKRGRRSWARKRTATHNCEYPGCGKTYTKSSHLKAHMRTHTGEKPYHCTWEGCGWKFARSDELTRHFRKHTGHRPFQCHLCERAFSRSDHL</sequence>
<dbReference type="PANTHER" id="PTHR23235:SF175">
    <property type="entry name" value="C2H2-TYPE DOMAIN-CONTAINING PROTEIN"/>
    <property type="match status" value="1"/>
</dbReference>
<dbReference type="AlphaFoldDB" id="A0A2G9Q9C1"/>
<dbReference type="Pfam" id="PF00096">
    <property type="entry name" value="zf-C2H2"/>
    <property type="match status" value="2"/>
</dbReference>
<reference evidence="8" key="1">
    <citation type="journal article" date="2017" name="Nat. Commun.">
        <title>The North American bullfrog draft genome provides insight into hormonal regulation of long noncoding RNA.</title>
        <authorList>
            <person name="Hammond S.A."/>
            <person name="Warren R.L."/>
            <person name="Vandervalk B.P."/>
            <person name="Kucuk E."/>
            <person name="Khan H."/>
            <person name="Gibb E.A."/>
            <person name="Pandoh P."/>
            <person name="Kirk H."/>
            <person name="Zhao Y."/>
            <person name="Jones M."/>
            <person name="Mungall A.J."/>
            <person name="Coope R."/>
            <person name="Pleasance S."/>
            <person name="Moore R.A."/>
            <person name="Holt R.A."/>
            <person name="Round J.M."/>
            <person name="Ohora S."/>
            <person name="Walle B.V."/>
            <person name="Veldhoen N."/>
            <person name="Helbing C.C."/>
            <person name="Birol I."/>
        </authorList>
    </citation>
    <scope>NUCLEOTIDE SEQUENCE [LARGE SCALE GENOMIC DNA]</scope>
</reference>
<keyword evidence="4" id="KW-0862">Zinc</keyword>
<name>A0A2G9Q9C1_AQUCT</name>
<evidence type="ECO:0000313" key="8">
    <source>
        <dbReference type="Proteomes" id="UP000228934"/>
    </source>
</evidence>
<evidence type="ECO:0000256" key="4">
    <source>
        <dbReference type="ARBA" id="ARBA00022833"/>
    </source>
</evidence>
<evidence type="ECO:0000256" key="2">
    <source>
        <dbReference type="ARBA" id="ARBA00022737"/>
    </source>
</evidence>
<keyword evidence="1" id="KW-0479">Metal-binding</keyword>
<dbReference type="PROSITE" id="PS00028">
    <property type="entry name" value="ZINC_FINGER_C2H2_1"/>
    <property type="match status" value="2"/>
</dbReference>
<evidence type="ECO:0000256" key="3">
    <source>
        <dbReference type="ARBA" id="ARBA00022771"/>
    </source>
</evidence>
<dbReference type="EMBL" id="KZ045345">
    <property type="protein sequence ID" value="PIO12176.1"/>
    <property type="molecule type" value="Genomic_DNA"/>
</dbReference>
<dbReference type="CDD" id="cd22056">
    <property type="entry name" value="KLF1_2_4_N-like"/>
    <property type="match status" value="1"/>
</dbReference>
<dbReference type="OrthoDB" id="4748970at2759"/>
<keyword evidence="2" id="KW-0677">Repeat</keyword>
<feature type="non-terminal residue" evidence="7">
    <location>
        <position position="1"/>
    </location>
</feature>
<evidence type="ECO:0000256" key="1">
    <source>
        <dbReference type="ARBA" id="ARBA00022723"/>
    </source>
</evidence>
<dbReference type="PROSITE" id="PS50157">
    <property type="entry name" value="ZINC_FINGER_C2H2_2"/>
    <property type="match status" value="2"/>
</dbReference>
<accession>A0A2G9Q9C1</accession>
<protein>
    <recommendedName>
        <fullName evidence="6">C2H2-type domain-containing protein</fullName>
    </recommendedName>
</protein>
<organism evidence="7 8">
    <name type="scientific">Aquarana catesbeiana</name>
    <name type="common">American bullfrog</name>
    <name type="synonym">Rana catesbeiana</name>
    <dbReference type="NCBI Taxonomy" id="8400"/>
    <lineage>
        <taxon>Eukaryota</taxon>
        <taxon>Metazoa</taxon>
        <taxon>Chordata</taxon>
        <taxon>Craniata</taxon>
        <taxon>Vertebrata</taxon>
        <taxon>Euteleostomi</taxon>
        <taxon>Amphibia</taxon>
        <taxon>Batrachia</taxon>
        <taxon>Anura</taxon>
        <taxon>Neobatrachia</taxon>
        <taxon>Ranoidea</taxon>
        <taxon>Ranidae</taxon>
        <taxon>Aquarana</taxon>
    </lineage>
</organism>
<feature type="non-terminal residue" evidence="7">
    <location>
        <position position="457"/>
    </location>
</feature>
<dbReference type="SMART" id="SM00355">
    <property type="entry name" value="ZnF_C2H2"/>
    <property type="match status" value="2"/>
</dbReference>
<evidence type="ECO:0000313" key="7">
    <source>
        <dbReference type="EMBL" id="PIO12176.1"/>
    </source>
</evidence>
<dbReference type="Proteomes" id="UP000228934">
    <property type="component" value="Unassembled WGS sequence"/>
</dbReference>
<proteinExistence type="predicted"/>
<feature type="domain" description="C2H2-type" evidence="6">
    <location>
        <begin position="382"/>
        <end position="411"/>
    </location>
</feature>
<dbReference type="GO" id="GO:0000981">
    <property type="term" value="F:DNA-binding transcription factor activity, RNA polymerase II-specific"/>
    <property type="evidence" value="ECO:0007669"/>
    <property type="project" value="TreeGrafter"/>
</dbReference>
<dbReference type="GO" id="GO:0000978">
    <property type="term" value="F:RNA polymerase II cis-regulatory region sequence-specific DNA binding"/>
    <property type="evidence" value="ECO:0007669"/>
    <property type="project" value="TreeGrafter"/>
</dbReference>